<comment type="similarity">
    <text evidence="12 13">Belongs to the TonB-dependent receptor family.</text>
</comment>
<dbReference type="InterPro" id="IPR008969">
    <property type="entry name" value="CarboxyPept-like_regulatory"/>
</dbReference>
<evidence type="ECO:0000256" key="4">
    <source>
        <dbReference type="ARBA" id="ARBA00022496"/>
    </source>
</evidence>
<keyword evidence="3 12" id="KW-1134">Transmembrane beta strand</keyword>
<evidence type="ECO:0000259" key="14">
    <source>
        <dbReference type="Pfam" id="PF00593"/>
    </source>
</evidence>
<dbReference type="InterPro" id="IPR012910">
    <property type="entry name" value="Plug_dom"/>
</dbReference>
<dbReference type="RefSeq" id="WP_264206586.1">
    <property type="nucleotide sequence ID" value="NZ_JAOZEW010000012.1"/>
</dbReference>
<feature type="domain" description="TonB-dependent receptor plug" evidence="15">
    <location>
        <begin position="127"/>
        <end position="239"/>
    </location>
</feature>
<evidence type="ECO:0000256" key="6">
    <source>
        <dbReference type="ARBA" id="ARBA00022729"/>
    </source>
</evidence>
<evidence type="ECO:0000256" key="13">
    <source>
        <dbReference type="RuleBase" id="RU003357"/>
    </source>
</evidence>
<keyword evidence="8" id="KW-0406">Ion transport</keyword>
<evidence type="ECO:0000313" key="17">
    <source>
        <dbReference type="Proteomes" id="UP001151079"/>
    </source>
</evidence>
<dbReference type="PANTHER" id="PTHR32552:SF89">
    <property type="entry name" value="CATECHOLATE SIDEROPHORE RECEPTOR FIU"/>
    <property type="match status" value="1"/>
</dbReference>
<keyword evidence="5 12" id="KW-0812">Transmembrane</keyword>
<keyword evidence="4" id="KW-0410">Iron transport</keyword>
<keyword evidence="17" id="KW-1185">Reference proteome</keyword>
<proteinExistence type="inferred from homology"/>
<accession>A0A9X2ZDA5</accession>
<dbReference type="Gene3D" id="2.60.40.1120">
    <property type="entry name" value="Carboxypeptidase-like, regulatory domain"/>
    <property type="match status" value="1"/>
</dbReference>
<dbReference type="InterPro" id="IPR039426">
    <property type="entry name" value="TonB-dep_rcpt-like"/>
</dbReference>
<feature type="domain" description="TonB-dependent receptor-like beta-barrel" evidence="14">
    <location>
        <begin position="406"/>
        <end position="842"/>
    </location>
</feature>
<evidence type="ECO:0000259" key="15">
    <source>
        <dbReference type="Pfam" id="PF07715"/>
    </source>
</evidence>
<keyword evidence="16" id="KW-0675">Receptor</keyword>
<evidence type="ECO:0000256" key="12">
    <source>
        <dbReference type="PROSITE-ProRule" id="PRU01360"/>
    </source>
</evidence>
<dbReference type="PROSITE" id="PS52016">
    <property type="entry name" value="TONB_DEPENDENT_REC_3"/>
    <property type="match status" value="1"/>
</dbReference>
<dbReference type="Pfam" id="PF13715">
    <property type="entry name" value="CarbopepD_reg_2"/>
    <property type="match status" value="1"/>
</dbReference>
<dbReference type="Gene3D" id="2.40.170.20">
    <property type="entry name" value="TonB-dependent receptor, beta-barrel domain"/>
    <property type="match status" value="1"/>
</dbReference>
<keyword evidence="10 12" id="KW-0472">Membrane</keyword>
<dbReference type="Pfam" id="PF00593">
    <property type="entry name" value="TonB_dep_Rec_b-barrel"/>
    <property type="match status" value="1"/>
</dbReference>
<dbReference type="Gene3D" id="2.170.130.10">
    <property type="entry name" value="TonB-dependent receptor, plug domain"/>
    <property type="match status" value="1"/>
</dbReference>
<dbReference type="InterPro" id="IPR036942">
    <property type="entry name" value="Beta-barrel_TonB_sf"/>
</dbReference>
<dbReference type="SUPFAM" id="SSF49464">
    <property type="entry name" value="Carboxypeptidase regulatory domain-like"/>
    <property type="match status" value="1"/>
</dbReference>
<evidence type="ECO:0000256" key="9">
    <source>
        <dbReference type="ARBA" id="ARBA00023077"/>
    </source>
</evidence>
<comment type="subcellular location">
    <subcellularLocation>
        <location evidence="1 12">Cell outer membrane</location>
        <topology evidence="1 12">Multi-pass membrane protein</topology>
    </subcellularLocation>
</comment>
<dbReference type="EMBL" id="JAOZEW010000012">
    <property type="protein sequence ID" value="MCV9928475.1"/>
    <property type="molecule type" value="Genomic_DNA"/>
</dbReference>
<evidence type="ECO:0000256" key="7">
    <source>
        <dbReference type="ARBA" id="ARBA00023004"/>
    </source>
</evidence>
<evidence type="ECO:0000256" key="8">
    <source>
        <dbReference type="ARBA" id="ARBA00023065"/>
    </source>
</evidence>
<evidence type="ECO:0000256" key="5">
    <source>
        <dbReference type="ARBA" id="ARBA00022692"/>
    </source>
</evidence>
<keyword evidence="6" id="KW-0732">Signal</keyword>
<dbReference type="AlphaFoldDB" id="A0A9X2ZDA5"/>
<keyword evidence="11 12" id="KW-0998">Cell outer membrane</keyword>
<keyword evidence="9 13" id="KW-0798">TonB box</keyword>
<evidence type="ECO:0000313" key="16">
    <source>
        <dbReference type="EMBL" id="MCV9928475.1"/>
    </source>
</evidence>
<evidence type="ECO:0000256" key="2">
    <source>
        <dbReference type="ARBA" id="ARBA00022448"/>
    </source>
</evidence>
<gene>
    <name evidence="16" type="ORF">OIU83_12480</name>
</gene>
<evidence type="ECO:0000256" key="1">
    <source>
        <dbReference type="ARBA" id="ARBA00004571"/>
    </source>
</evidence>
<organism evidence="16 17">
    <name type="scientific">Flavobacterium shii</name>
    <dbReference type="NCBI Taxonomy" id="2987687"/>
    <lineage>
        <taxon>Bacteria</taxon>
        <taxon>Pseudomonadati</taxon>
        <taxon>Bacteroidota</taxon>
        <taxon>Flavobacteriia</taxon>
        <taxon>Flavobacteriales</taxon>
        <taxon>Flavobacteriaceae</taxon>
        <taxon>Flavobacterium</taxon>
    </lineage>
</organism>
<keyword evidence="7" id="KW-0408">Iron</keyword>
<dbReference type="Proteomes" id="UP001151079">
    <property type="component" value="Unassembled WGS sequence"/>
</dbReference>
<dbReference type="PANTHER" id="PTHR32552">
    <property type="entry name" value="FERRICHROME IRON RECEPTOR-RELATED"/>
    <property type="match status" value="1"/>
</dbReference>
<comment type="caution">
    <text evidence="16">The sequence shown here is derived from an EMBL/GenBank/DDBJ whole genome shotgun (WGS) entry which is preliminary data.</text>
</comment>
<sequence>MKQFKFSSITSFWMLLLFILPVMAFSQEKSSISGQVFDENGQTAPGANIVIQGSSLGVSTDVDGGYVFPNLSAGSYIIIVTNVGYKSTQKSITIKDGENSKADFHLEAESQSLKEVVVTGSSNPRSKLESSIAITTLGAKAIENRAPISTADLLQTIPGFVVETSGGEVGNNLFARGIPSAGAYEYVQIQEDGLPVFEDGALQFANADNWYRLDETVSKMEAVRGGSASIFASNAPGGIVNFISKTGQNDFQGRAKLTVGDYGLFRTDLNLSGALVKDKLFFNVGGFYRADDGIRKTGFTANKGGQVKMNLTYKFDDGGYLRLNYKKLDDRNTFYLPIPLKSNNGKVEGIAGFNPNYGTLTSANFSHLSVPQYGGGTFNADLEDGVHPVVDAIGAEFKKKVADKVTLKNAFRNTKIDLNYNAIYSSGGPWTQAGYATDVQNLAPANTGNLSYTYVDNNAKLDPNALIMRADHWYIHKQMDNFANNLSFNFDLKPVNLTVGYYYSNWRSKQYWNWSNYLVDVTDNPRLVNVNNTATGIAHTWNGIERITWLERDAETKGKLNDVYVDAEIQATDNLTFNAGVRYDKNVYSGYRDNARFGAENLGVLENNTADDAVTTVQGNPYTYWRYDVSELSYTAAGNYKFNENMASYLRYSHGFRSPIEESFYDNAKDLSKLQNTFVNQFELGYKYANSFLSVNANLFHMNLKNVAFTDILADGTSENKFADVNNLGLEVETNVRYSIARLNFNFTLQNPKYDNFTGQNADGSTFDFNGNTARRIPKFFCVIRPEVDITKRLSGYVQYSYFDKKYTNQDNKQVLPAFKEVGAGLSYIVNNLRFAVDGTNLFNEIGLTEGNPRQSTSDTDVFLARPILGRAFRFSVAINF</sequence>
<evidence type="ECO:0000256" key="3">
    <source>
        <dbReference type="ARBA" id="ARBA00022452"/>
    </source>
</evidence>
<dbReference type="SUPFAM" id="SSF56935">
    <property type="entry name" value="Porins"/>
    <property type="match status" value="1"/>
</dbReference>
<name>A0A9X2ZDA5_9FLAO</name>
<evidence type="ECO:0000256" key="11">
    <source>
        <dbReference type="ARBA" id="ARBA00023237"/>
    </source>
</evidence>
<protein>
    <submittedName>
        <fullName evidence="16">TonB-dependent receptor</fullName>
    </submittedName>
</protein>
<dbReference type="InterPro" id="IPR000531">
    <property type="entry name" value="Beta-barrel_TonB"/>
</dbReference>
<reference evidence="16" key="1">
    <citation type="submission" date="2022-10" db="EMBL/GenBank/DDBJ databases">
        <title>Two novel species of Flavobacterium.</title>
        <authorList>
            <person name="Liu Q."/>
            <person name="Xin Y.-H."/>
        </authorList>
    </citation>
    <scope>NUCLEOTIDE SEQUENCE</scope>
    <source>
        <strain evidence="16">LS1R49</strain>
    </source>
</reference>
<keyword evidence="2 12" id="KW-0813">Transport</keyword>
<evidence type="ECO:0000256" key="10">
    <source>
        <dbReference type="ARBA" id="ARBA00023136"/>
    </source>
</evidence>
<dbReference type="GO" id="GO:0015344">
    <property type="term" value="F:siderophore uptake transmembrane transporter activity"/>
    <property type="evidence" value="ECO:0007669"/>
    <property type="project" value="TreeGrafter"/>
</dbReference>
<dbReference type="GO" id="GO:0009279">
    <property type="term" value="C:cell outer membrane"/>
    <property type="evidence" value="ECO:0007669"/>
    <property type="project" value="UniProtKB-SubCell"/>
</dbReference>
<dbReference type="Pfam" id="PF07715">
    <property type="entry name" value="Plug"/>
    <property type="match status" value="1"/>
</dbReference>
<dbReference type="InterPro" id="IPR037066">
    <property type="entry name" value="Plug_dom_sf"/>
</dbReference>